<evidence type="ECO:0000313" key="3">
    <source>
        <dbReference type="Proteomes" id="UP001596115"/>
    </source>
</evidence>
<keyword evidence="3" id="KW-1185">Reference proteome</keyword>
<dbReference type="Pfam" id="PF20901">
    <property type="entry name" value="Sf6_terminase"/>
    <property type="match status" value="1"/>
</dbReference>
<evidence type="ECO:0008006" key="4">
    <source>
        <dbReference type="Google" id="ProtNLM"/>
    </source>
</evidence>
<dbReference type="Gene3D" id="1.10.10.60">
    <property type="entry name" value="Homeodomain-like"/>
    <property type="match status" value="1"/>
</dbReference>
<gene>
    <name evidence="2" type="ORF">ACFLLB_03590</name>
</gene>
<dbReference type="EMBL" id="JBHRFL010000003">
    <property type="protein sequence ID" value="MFC6068652.1"/>
    <property type="molecule type" value="Genomic_DNA"/>
</dbReference>
<dbReference type="Proteomes" id="UP001596115">
    <property type="component" value="Unassembled WGS sequence"/>
</dbReference>
<sequence>MSGKQPKASTTKKLGKPAGGRPSTYTPILGERVCELIAQGKSKRQISEMEGMPNRSTIDAWLLRNETFHGQYARACEIRGEAFAEELIDIADDDTLDPQDKRVRIDARKWVASKLLPRLYGESVTVKGDKANPLHMQHRFDLTDAQLLAIAAGGDAQDG</sequence>
<accession>A0ABW1N447</accession>
<evidence type="ECO:0000256" key="1">
    <source>
        <dbReference type="SAM" id="MobiDB-lite"/>
    </source>
</evidence>
<feature type="region of interest" description="Disordered" evidence="1">
    <location>
        <begin position="1"/>
        <end position="26"/>
    </location>
</feature>
<name>A0ABW1N447_9GAMM</name>
<comment type="caution">
    <text evidence="2">The sequence shown here is derived from an EMBL/GenBank/DDBJ whole genome shotgun (WGS) entry which is preliminary data.</text>
</comment>
<organism evidence="2 3">
    <name type="scientific">Stenotrophomonas geniculata</name>
    <dbReference type="NCBI Taxonomy" id="86188"/>
    <lineage>
        <taxon>Bacteria</taxon>
        <taxon>Pseudomonadati</taxon>
        <taxon>Pseudomonadota</taxon>
        <taxon>Gammaproteobacteria</taxon>
        <taxon>Lysobacterales</taxon>
        <taxon>Lysobacteraceae</taxon>
        <taxon>Stenotrophomonas</taxon>
    </lineage>
</organism>
<reference evidence="2 3" key="1">
    <citation type="submission" date="2024-09" db="EMBL/GenBank/DDBJ databases">
        <title>Whole genome analysis of Stenotrophomonas geniculata MK-1, and its biological control impact on peanut foliage fungus diseases.</title>
        <authorList>
            <person name="Ahsan T."/>
        </authorList>
    </citation>
    <scope>NUCLEOTIDE SEQUENCE [LARGE SCALE GENOMIC DNA]</scope>
    <source>
        <strain evidence="2 3">MK-1</strain>
    </source>
</reference>
<protein>
    <recommendedName>
        <fullName evidence="4">Terminase small subunit protein</fullName>
    </recommendedName>
</protein>
<dbReference type="RefSeq" id="WP_367141424.1">
    <property type="nucleotide sequence ID" value="NZ_JBFLAA010000005.1"/>
</dbReference>
<evidence type="ECO:0000313" key="2">
    <source>
        <dbReference type="EMBL" id="MFC6068652.1"/>
    </source>
</evidence>
<dbReference type="InterPro" id="IPR048683">
    <property type="entry name" value="Sf6_terminase"/>
</dbReference>
<proteinExistence type="predicted"/>